<gene>
    <name evidence="4" type="ORF">L9W73_14955</name>
</gene>
<dbReference type="SUPFAM" id="SSF111369">
    <property type="entry name" value="HlyD-like secretion proteins"/>
    <property type="match status" value="1"/>
</dbReference>
<evidence type="ECO:0000313" key="4">
    <source>
        <dbReference type="EMBL" id="MDE1358596.1"/>
    </source>
</evidence>
<dbReference type="AlphaFoldDB" id="A0A9X4J555"/>
<organism evidence="4 5">
    <name type="scientific">Vibrio aestuarianus</name>
    <dbReference type="NCBI Taxonomy" id="28171"/>
    <lineage>
        <taxon>Bacteria</taxon>
        <taxon>Pseudomonadati</taxon>
        <taxon>Pseudomonadota</taxon>
        <taxon>Gammaproteobacteria</taxon>
        <taxon>Vibrionales</taxon>
        <taxon>Vibrionaceae</taxon>
        <taxon>Vibrio</taxon>
    </lineage>
</organism>
<dbReference type="Pfam" id="PF25917">
    <property type="entry name" value="BSH_RND"/>
    <property type="match status" value="1"/>
</dbReference>
<dbReference type="Gene3D" id="1.10.287.470">
    <property type="entry name" value="Helix hairpin bin"/>
    <property type="match status" value="1"/>
</dbReference>
<evidence type="ECO:0000256" key="1">
    <source>
        <dbReference type="ARBA" id="ARBA00009477"/>
    </source>
</evidence>
<evidence type="ECO:0000259" key="3">
    <source>
        <dbReference type="Pfam" id="PF25917"/>
    </source>
</evidence>
<sequence>MRINNPLQHTTLAIVLTSTTIAALFSVVTETYAQSIESTTTFSSRVRPVKLIQVGSVGTQIHKTFPAKVAANQQVDLAFRINGQLTQLNLLAGQKVNKGDVLAQLDNRDAKNALLNAQANHQLAKADFARKEELLERKLISKAEFDTAKAQLQSTVAALNSAQDQLSYTTLIAPFTGMIAKVDLDNHQMVQASQVVITLQGNQEFDLTFNVSESYVFNRASFTKKAPQGQYRVKFHGVDETLNATFKEMNRVVNNGSQTYQMTLSFTPPAKLSILPGMSANVTVDDRSTNQPVTVLPLTAIVRDEQTQQNFVWVYQEQTQTVQKSVVELGKIRTEGTEILSGLNQGDQVVAVGANAISSETKVAPLRWERGV</sequence>
<dbReference type="Gene3D" id="2.40.420.20">
    <property type="match status" value="1"/>
</dbReference>
<feature type="domain" description="Multidrug resistance protein MdtA-like alpha-helical hairpin" evidence="2">
    <location>
        <begin position="108"/>
        <end position="169"/>
    </location>
</feature>
<protein>
    <submittedName>
        <fullName evidence="4">Efflux RND transporter periplasmic adaptor subunit</fullName>
    </submittedName>
</protein>
<feature type="domain" description="Multidrug resistance protein MdtA-like barrel-sandwich hybrid" evidence="3">
    <location>
        <begin position="74"/>
        <end position="194"/>
    </location>
</feature>
<dbReference type="EMBL" id="JAKNAP010000073">
    <property type="protein sequence ID" value="MDE1358596.1"/>
    <property type="molecule type" value="Genomic_DNA"/>
</dbReference>
<dbReference type="Pfam" id="PF25876">
    <property type="entry name" value="HH_MFP_RND"/>
    <property type="match status" value="1"/>
</dbReference>
<dbReference type="InterPro" id="IPR058624">
    <property type="entry name" value="MdtA-like_HH"/>
</dbReference>
<dbReference type="Gene3D" id="2.40.30.170">
    <property type="match status" value="1"/>
</dbReference>
<dbReference type="NCBIfam" id="TIGR01730">
    <property type="entry name" value="RND_mfp"/>
    <property type="match status" value="1"/>
</dbReference>
<dbReference type="GO" id="GO:0015562">
    <property type="term" value="F:efflux transmembrane transporter activity"/>
    <property type="evidence" value="ECO:0007669"/>
    <property type="project" value="TreeGrafter"/>
</dbReference>
<evidence type="ECO:0000259" key="2">
    <source>
        <dbReference type="Pfam" id="PF25876"/>
    </source>
</evidence>
<dbReference type="InterPro" id="IPR006143">
    <property type="entry name" value="RND_pump_MFP"/>
</dbReference>
<dbReference type="PANTHER" id="PTHR30469">
    <property type="entry name" value="MULTIDRUG RESISTANCE PROTEIN MDTA"/>
    <property type="match status" value="1"/>
</dbReference>
<dbReference type="PANTHER" id="PTHR30469:SF20">
    <property type="entry name" value="EFFLUX RND TRANSPORTER PERIPLASMIC ADAPTOR SUBUNIT"/>
    <property type="match status" value="1"/>
</dbReference>
<dbReference type="Proteomes" id="UP001140973">
    <property type="component" value="Unassembled WGS sequence"/>
</dbReference>
<dbReference type="RefSeq" id="WP_176246675.1">
    <property type="nucleotide sequence ID" value="NZ_JAAKZK010000062.1"/>
</dbReference>
<dbReference type="Gene3D" id="2.40.50.100">
    <property type="match status" value="1"/>
</dbReference>
<evidence type="ECO:0000313" key="5">
    <source>
        <dbReference type="Proteomes" id="UP001140973"/>
    </source>
</evidence>
<comment type="similarity">
    <text evidence="1">Belongs to the membrane fusion protein (MFP) (TC 8.A.1) family.</text>
</comment>
<proteinExistence type="inferred from homology"/>
<dbReference type="GO" id="GO:1990281">
    <property type="term" value="C:efflux pump complex"/>
    <property type="evidence" value="ECO:0007669"/>
    <property type="project" value="TreeGrafter"/>
</dbReference>
<comment type="caution">
    <text evidence="4">The sequence shown here is derived from an EMBL/GenBank/DDBJ whole genome shotgun (WGS) entry which is preliminary data.</text>
</comment>
<reference evidence="4" key="1">
    <citation type="submission" date="2022-02" db="EMBL/GenBank/DDBJ databases">
        <title>Emergence and expansion in Europe of a Vibrio aestuarianus clonal complex pathogenic for oysters.</title>
        <authorList>
            <person name="Mesnil A."/>
            <person name="Travers M.-A."/>
        </authorList>
    </citation>
    <scope>NUCLEOTIDE SEQUENCE</scope>
    <source>
        <strain evidence="4">151-ITT-15-cp-1</strain>
    </source>
</reference>
<accession>A0A9X4J555</accession>
<name>A0A9X4J555_9VIBR</name>
<dbReference type="InterPro" id="IPR058625">
    <property type="entry name" value="MdtA-like_BSH"/>
</dbReference>